<reference evidence="1 2" key="1">
    <citation type="submission" date="2022-07" db="EMBL/GenBank/DDBJ databases">
        <title>Novel species in genus Arthrobacter.</title>
        <authorList>
            <person name="Liu Y."/>
        </authorList>
    </citation>
    <scope>NUCLEOTIDE SEQUENCE [LARGE SCALE GENOMIC DNA]</scope>
    <source>
        <strain evidence="2">zg-Y859</strain>
    </source>
</reference>
<dbReference type="EMBL" id="JANFLP010000013">
    <property type="protein sequence ID" value="MCQ1950810.1"/>
    <property type="molecule type" value="Genomic_DNA"/>
</dbReference>
<proteinExistence type="predicted"/>
<accession>A0ABT1NSY0</accession>
<name>A0ABT1NSY0_9MICC</name>
<evidence type="ECO:0000313" key="2">
    <source>
        <dbReference type="Proteomes" id="UP001206924"/>
    </source>
</evidence>
<keyword evidence="2" id="KW-1185">Reference proteome</keyword>
<organism evidence="1 2">
    <name type="scientific">Arthrobacter jinronghuae</name>
    <dbReference type="NCBI Taxonomy" id="2964609"/>
    <lineage>
        <taxon>Bacteria</taxon>
        <taxon>Bacillati</taxon>
        <taxon>Actinomycetota</taxon>
        <taxon>Actinomycetes</taxon>
        <taxon>Micrococcales</taxon>
        <taxon>Micrococcaceae</taxon>
        <taxon>Arthrobacter</taxon>
    </lineage>
</organism>
<dbReference type="Pfam" id="PF19866">
    <property type="entry name" value="DUF6339"/>
    <property type="match status" value="1"/>
</dbReference>
<dbReference type="RefSeq" id="WP_255866021.1">
    <property type="nucleotide sequence ID" value="NZ_CP104263.1"/>
</dbReference>
<comment type="caution">
    <text evidence="1">The sequence shown here is derived from an EMBL/GenBank/DDBJ whole genome shotgun (WGS) entry which is preliminary data.</text>
</comment>
<dbReference type="Proteomes" id="UP001206924">
    <property type="component" value="Unassembled WGS sequence"/>
</dbReference>
<protein>
    <submittedName>
        <fullName evidence="1">DUF6339 family protein</fullName>
    </submittedName>
</protein>
<dbReference type="InterPro" id="IPR045920">
    <property type="entry name" value="DUF6339"/>
</dbReference>
<gene>
    <name evidence="1" type="ORF">NNX28_12850</name>
</gene>
<evidence type="ECO:0000313" key="1">
    <source>
        <dbReference type="EMBL" id="MCQ1950810.1"/>
    </source>
</evidence>
<sequence length="253" mass="28858">MDMQARAVTYGALRDIKSALDAASSPDDFFAETEVILNDPQNILELPLNLGVPDPLDPGAQQASARDENNAPLVYEYLGALDRANASDRRLWTFLAFVTFREYMEKRWPLEQDKNWKSRVEDRWLMLNATRGKLVRHGIARLWWVTTLTYDVTCQHPLSRAAGDPFAYTREAFHREDRIMALFDRESGALPELVRSVLDHIAQGGAFSDEKHIRALMVEITLVYGYRDLGTLDKAEMRKVIDGSFVVQHPYAV</sequence>